<accession>A0A1G8W5R7</accession>
<dbReference type="InterPro" id="IPR014729">
    <property type="entry name" value="Rossmann-like_a/b/a_fold"/>
</dbReference>
<dbReference type="AlphaFoldDB" id="A0A1G8W5R7"/>
<evidence type="ECO:0000313" key="2">
    <source>
        <dbReference type="EMBL" id="SDJ73661.1"/>
    </source>
</evidence>
<evidence type="ECO:0000256" key="1">
    <source>
        <dbReference type="SAM" id="SignalP"/>
    </source>
</evidence>
<organism evidence="2 3">
    <name type="scientific">Salimicrobium halophilum</name>
    <dbReference type="NCBI Taxonomy" id="86666"/>
    <lineage>
        <taxon>Bacteria</taxon>
        <taxon>Bacillati</taxon>
        <taxon>Bacillota</taxon>
        <taxon>Bacilli</taxon>
        <taxon>Bacillales</taxon>
        <taxon>Bacillaceae</taxon>
        <taxon>Salimicrobium</taxon>
    </lineage>
</organism>
<keyword evidence="3" id="KW-1185">Reference proteome</keyword>
<name>A0A1G8W5R7_9BACI</name>
<dbReference type="RefSeq" id="WP_093194700.1">
    <property type="nucleotide sequence ID" value="NZ_FNEV01000013.1"/>
</dbReference>
<feature type="chain" id="PRO_5011638201" evidence="1">
    <location>
        <begin position="28"/>
        <end position="244"/>
    </location>
</feature>
<dbReference type="Proteomes" id="UP000199225">
    <property type="component" value="Unassembled WGS sequence"/>
</dbReference>
<reference evidence="3" key="1">
    <citation type="submission" date="2016-10" db="EMBL/GenBank/DDBJ databases">
        <authorList>
            <person name="Varghese N."/>
            <person name="Submissions S."/>
        </authorList>
    </citation>
    <scope>NUCLEOTIDE SEQUENCE [LARGE SCALE GENOMIC DNA]</scope>
    <source>
        <strain evidence="3">DSM 4771</strain>
    </source>
</reference>
<dbReference type="InterPro" id="IPR031032">
    <property type="entry name" value="Gpos_C8-like"/>
</dbReference>
<dbReference type="NCBIfam" id="TIGR04450">
    <property type="entry name" value="Gpos_C8_like"/>
    <property type="match status" value="1"/>
</dbReference>
<proteinExistence type="predicted"/>
<evidence type="ECO:0000313" key="3">
    <source>
        <dbReference type="Proteomes" id="UP000199225"/>
    </source>
</evidence>
<sequence length="244" mass="26735">MKKASLLLMVSVLILNGLAFGPTIASANSTTNAKVCEDCVEDNLGKSFDEVVQELEEQGTETNLDVNAKSKTRLLKTVKEMDKEEFSERLKEVKKKGFKHEKKADSFVTFTNLKDQDTTYEKVGIVTQFYLKNESELVQKQVFVNMKKNEVIRYDLLQIESIDEGQPFVKELAGYDVKEKSSNNNSGQFQTADFSFNGVSFACSTSGVIACAAAFGGLTVYFPAAGAALSLGCVLAFNAGCSFT</sequence>
<dbReference type="Gene3D" id="3.40.50.620">
    <property type="entry name" value="HUPs"/>
    <property type="match status" value="1"/>
</dbReference>
<keyword evidence="1" id="KW-0732">Signal</keyword>
<feature type="signal peptide" evidence="1">
    <location>
        <begin position="1"/>
        <end position="27"/>
    </location>
</feature>
<gene>
    <name evidence="2" type="ORF">SAMN04490247_3042</name>
</gene>
<dbReference type="EMBL" id="FNEV01000013">
    <property type="protein sequence ID" value="SDJ73661.1"/>
    <property type="molecule type" value="Genomic_DNA"/>
</dbReference>
<protein>
    <submittedName>
        <fullName evidence="2">Putative immunity protein/bacteriocin</fullName>
    </submittedName>
</protein>